<dbReference type="InterPro" id="IPR009057">
    <property type="entry name" value="Homeodomain-like_sf"/>
</dbReference>
<dbReference type="InterPro" id="IPR036397">
    <property type="entry name" value="RNaseH_sf"/>
</dbReference>
<comment type="caution">
    <text evidence="3">The sequence shown here is derived from an EMBL/GenBank/DDBJ whole genome shotgun (WGS) entry which is preliminary data.</text>
</comment>
<dbReference type="GO" id="GO:0015074">
    <property type="term" value="P:DNA integration"/>
    <property type="evidence" value="ECO:0007669"/>
    <property type="project" value="InterPro"/>
</dbReference>
<name>A0A318QK98_9PROT</name>
<feature type="compositionally biased region" description="Polar residues" evidence="1">
    <location>
        <begin position="342"/>
        <end position="351"/>
    </location>
</feature>
<dbReference type="EMBL" id="NKUA01000030">
    <property type="protein sequence ID" value="PYD77662.1"/>
    <property type="molecule type" value="Genomic_DNA"/>
</dbReference>
<dbReference type="InterPro" id="IPR002514">
    <property type="entry name" value="Transposase_8"/>
</dbReference>
<feature type="domain" description="Integrase catalytic" evidence="2">
    <location>
        <begin position="199"/>
        <end position="360"/>
    </location>
</feature>
<dbReference type="InterPro" id="IPR012337">
    <property type="entry name" value="RNaseH-like_sf"/>
</dbReference>
<dbReference type="SUPFAM" id="SSF46689">
    <property type="entry name" value="Homeodomain-like"/>
    <property type="match status" value="1"/>
</dbReference>
<dbReference type="RefSeq" id="WP_110570107.1">
    <property type="nucleotide sequence ID" value="NZ_CP137148.1"/>
</dbReference>
<dbReference type="OrthoDB" id="9813285at2"/>
<keyword evidence="4" id="KW-1185">Reference proteome</keyword>
<reference evidence="3 4" key="1">
    <citation type="submission" date="2017-07" db="EMBL/GenBank/DDBJ databases">
        <title>A draft genome sequence of Komagataeibacter sucrofermentans LMG 18788.</title>
        <authorList>
            <person name="Skraban J."/>
            <person name="Cleenwerck I."/>
            <person name="Vandamme P."/>
            <person name="Trcek J."/>
        </authorList>
    </citation>
    <scope>NUCLEOTIDE SEQUENCE [LARGE SCALE GENOMIC DNA]</scope>
    <source>
        <strain evidence="3 4">LMG 18788</strain>
    </source>
</reference>
<dbReference type="Pfam" id="PF01527">
    <property type="entry name" value="HTH_Tnp_1"/>
    <property type="match status" value="1"/>
</dbReference>
<feature type="compositionally biased region" description="Basic residues" evidence="1">
    <location>
        <begin position="374"/>
        <end position="383"/>
    </location>
</feature>
<evidence type="ECO:0000256" key="1">
    <source>
        <dbReference type="SAM" id="MobiDB-lite"/>
    </source>
</evidence>
<dbReference type="InterPro" id="IPR048020">
    <property type="entry name" value="Transpos_IS3"/>
</dbReference>
<evidence type="ECO:0000259" key="2">
    <source>
        <dbReference type="PROSITE" id="PS50994"/>
    </source>
</evidence>
<evidence type="ECO:0000313" key="3">
    <source>
        <dbReference type="EMBL" id="PYD77662.1"/>
    </source>
</evidence>
<dbReference type="Gene3D" id="3.30.420.10">
    <property type="entry name" value="Ribonuclease H-like superfamily/Ribonuclease H"/>
    <property type="match status" value="1"/>
</dbReference>
<dbReference type="InterPro" id="IPR001584">
    <property type="entry name" value="Integrase_cat-core"/>
</dbReference>
<organism evidence="3 4">
    <name type="scientific">Komagataeibacter sucrofermentans</name>
    <dbReference type="NCBI Taxonomy" id="1053551"/>
    <lineage>
        <taxon>Bacteria</taxon>
        <taxon>Pseudomonadati</taxon>
        <taxon>Pseudomonadota</taxon>
        <taxon>Alphaproteobacteria</taxon>
        <taxon>Acetobacterales</taxon>
        <taxon>Acetobacteraceae</taxon>
        <taxon>Komagataeibacter</taxon>
    </lineage>
</organism>
<dbReference type="GO" id="GO:0006313">
    <property type="term" value="P:DNA transposition"/>
    <property type="evidence" value="ECO:0007669"/>
    <property type="project" value="InterPro"/>
</dbReference>
<evidence type="ECO:0000313" key="4">
    <source>
        <dbReference type="Proteomes" id="UP000247814"/>
    </source>
</evidence>
<dbReference type="PANTHER" id="PTHR47515">
    <property type="entry name" value="LOW CALCIUM RESPONSE LOCUS PROTEIN T"/>
    <property type="match status" value="1"/>
</dbReference>
<feature type="region of interest" description="Disordered" evidence="1">
    <location>
        <begin position="342"/>
        <end position="383"/>
    </location>
</feature>
<gene>
    <name evidence="3" type="ORF">CFR77_14325</name>
</gene>
<protein>
    <submittedName>
        <fullName evidence="3">IS3 family transposase</fullName>
    </submittedName>
</protein>
<dbReference type="GO" id="GO:0003677">
    <property type="term" value="F:DNA binding"/>
    <property type="evidence" value="ECO:0007669"/>
    <property type="project" value="InterPro"/>
</dbReference>
<sequence length="383" mass="43763">MKRSRFTEEQIIGILKEQETGLKVSDLCQRHGISDATFYKWKTRYGGLEVSEAKRLKALEDENSRLKRLLTDAMLDNAALKEIVGKKVVTPVAKRQAVDHIRGVLALSERRACALVGLARRVARYISTRADDVVLRQRLRELAGQRRRFGFRRLSYLLAREGLTPNHKKLFRLYQEEGLKVCHRGGRKRALGTRSPMTVPQEPGQRWSLDFVSDALICDRRFRILAVIDDFSRKNLALVADISLSGGREAWELTTLVERYGNPLMIVSDNGTEFTSHAILKWADGMQIEWHHIAPGKPQQNGFVESFNGRLRDECLNETLFTSLTHARQILADWREDYNTVRPHSQLNGRTPDQVARQGPRGHAPEALVIPSTPRHKNRELSF</sequence>
<dbReference type="PANTHER" id="PTHR47515:SF1">
    <property type="entry name" value="BLR2054 PROTEIN"/>
    <property type="match status" value="1"/>
</dbReference>
<dbReference type="Proteomes" id="UP000247814">
    <property type="component" value="Unassembled WGS sequence"/>
</dbReference>
<dbReference type="SUPFAM" id="SSF53098">
    <property type="entry name" value="Ribonuclease H-like"/>
    <property type="match status" value="1"/>
</dbReference>
<dbReference type="AlphaFoldDB" id="A0A318QK98"/>
<proteinExistence type="predicted"/>
<dbReference type="NCBIfam" id="NF033516">
    <property type="entry name" value="transpos_IS3"/>
    <property type="match status" value="1"/>
</dbReference>
<accession>A0A318QK98</accession>
<dbReference type="Pfam" id="PF13683">
    <property type="entry name" value="rve_3"/>
    <property type="match status" value="1"/>
</dbReference>
<dbReference type="GO" id="GO:0004803">
    <property type="term" value="F:transposase activity"/>
    <property type="evidence" value="ECO:0007669"/>
    <property type="project" value="InterPro"/>
</dbReference>
<dbReference type="PROSITE" id="PS50994">
    <property type="entry name" value="INTEGRASE"/>
    <property type="match status" value="1"/>
</dbReference>